<evidence type="ECO:0000256" key="4">
    <source>
        <dbReference type="ARBA" id="ARBA00023163"/>
    </source>
</evidence>
<dbReference type="CDD" id="cd08412">
    <property type="entry name" value="PBP2_PAO1_like"/>
    <property type="match status" value="1"/>
</dbReference>
<dbReference type="Pfam" id="PF03466">
    <property type="entry name" value="LysR_substrate"/>
    <property type="match status" value="1"/>
</dbReference>
<evidence type="ECO:0000259" key="5">
    <source>
        <dbReference type="PROSITE" id="PS50931"/>
    </source>
</evidence>
<sequence length="307" mass="33648">MARLQSADMTLVQLRYFVTAATHRSMTEASIDLHVAQSAVSTAIAQLEKSLGVQLFVRQRSKGLALTEAGEQLLRDAQSVLAQVEEMTDTVRGHHHQVRGTLRLACFVTLAPFVLPQLISRVEQEHPELRIEIIEADMEDTTELLLSGAVEGGIVYDFGRVHDLVFDPLFSAPPHVILAADHPLARQDEVALADLADSELVLLDLPHSREYFLGMLQDAGVVPRVRYSSHSYETVRSLVARGHGYSILNQVPLTPRTYDGGELRVLPIAGAAPALDVCFARVAKVRPTARTRAVAVLARELFGADAH</sequence>
<keyword evidence="3" id="KW-0238">DNA-binding</keyword>
<dbReference type="PANTHER" id="PTHR30346:SF0">
    <property type="entry name" value="HCA OPERON TRANSCRIPTIONAL ACTIVATOR HCAR"/>
    <property type="match status" value="1"/>
</dbReference>
<dbReference type="RefSeq" id="WP_308489495.1">
    <property type="nucleotide sequence ID" value="NZ_JAVFCB010000006.1"/>
</dbReference>
<dbReference type="Pfam" id="PF00126">
    <property type="entry name" value="HTH_1"/>
    <property type="match status" value="1"/>
</dbReference>
<dbReference type="SUPFAM" id="SSF46785">
    <property type="entry name" value="Winged helix' DNA-binding domain"/>
    <property type="match status" value="1"/>
</dbReference>
<reference evidence="6 7" key="1">
    <citation type="submission" date="2023-08" db="EMBL/GenBank/DDBJ databases">
        <title>Microbacterium sp. nov., isolated from a waste landfill.</title>
        <authorList>
            <person name="Wen W."/>
        </authorList>
    </citation>
    <scope>NUCLEOTIDE SEQUENCE [LARGE SCALE GENOMIC DNA]</scope>
    <source>
        <strain evidence="6 7">ASV81</strain>
    </source>
</reference>
<proteinExistence type="inferred from homology"/>
<evidence type="ECO:0000313" key="7">
    <source>
        <dbReference type="Proteomes" id="UP001230289"/>
    </source>
</evidence>
<comment type="caution">
    <text evidence="6">The sequence shown here is derived from an EMBL/GenBank/DDBJ whole genome shotgun (WGS) entry which is preliminary data.</text>
</comment>
<keyword evidence="4" id="KW-0804">Transcription</keyword>
<organism evidence="6 7">
    <name type="scientific">Microbacterium capsulatum</name>
    <dbReference type="NCBI Taxonomy" id="3041921"/>
    <lineage>
        <taxon>Bacteria</taxon>
        <taxon>Bacillati</taxon>
        <taxon>Actinomycetota</taxon>
        <taxon>Actinomycetes</taxon>
        <taxon>Micrococcales</taxon>
        <taxon>Microbacteriaceae</taxon>
        <taxon>Microbacterium</taxon>
    </lineage>
</organism>
<dbReference type="Gene3D" id="1.10.10.10">
    <property type="entry name" value="Winged helix-like DNA-binding domain superfamily/Winged helix DNA-binding domain"/>
    <property type="match status" value="1"/>
</dbReference>
<dbReference type="EMBL" id="JAVFCB010000006">
    <property type="protein sequence ID" value="MDQ4214551.1"/>
    <property type="molecule type" value="Genomic_DNA"/>
</dbReference>
<dbReference type="InterPro" id="IPR005119">
    <property type="entry name" value="LysR_subst-bd"/>
</dbReference>
<evidence type="ECO:0000256" key="1">
    <source>
        <dbReference type="ARBA" id="ARBA00009437"/>
    </source>
</evidence>
<dbReference type="Proteomes" id="UP001230289">
    <property type="component" value="Unassembled WGS sequence"/>
</dbReference>
<keyword evidence="7" id="KW-1185">Reference proteome</keyword>
<name>A0ABU0XHK3_9MICO</name>
<dbReference type="InterPro" id="IPR036390">
    <property type="entry name" value="WH_DNA-bd_sf"/>
</dbReference>
<dbReference type="SUPFAM" id="SSF53850">
    <property type="entry name" value="Periplasmic binding protein-like II"/>
    <property type="match status" value="1"/>
</dbReference>
<evidence type="ECO:0000256" key="3">
    <source>
        <dbReference type="ARBA" id="ARBA00023125"/>
    </source>
</evidence>
<dbReference type="Gene3D" id="3.40.190.10">
    <property type="entry name" value="Periplasmic binding protein-like II"/>
    <property type="match status" value="2"/>
</dbReference>
<dbReference type="InterPro" id="IPR000847">
    <property type="entry name" value="LysR_HTH_N"/>
</dbReference>
<evidence type="ECO:0000256" key="2">
    <source>
        <dbReference type="ARBA" id="ARBA00023015"/>
    </source>
</evidence>
<protein>
    <submittedName>
        <fullName evidence="6">LysR substrate-binding domain-containing protein</fullName>
    </submittedName>
</protein>
<comment type="similarity">
    <text evidence="1">Belongs to the LysR transcriptional regulatory family.</text>
</comment>
<gene>
    <name evidence="6" type="ORF">RBR11_11570</name>
</gene>
<accession>A0ABU0XHK3</accession>
<dbReference type="PROSITE" id="PS50931">
    <property type="entry name" value="HTH_LYSR"/>
    <property type="match status" value="1"/>
</dbReference>
<keyword evidence="2" id="KW-0805">Transcription regulation</keyword>
<dbReference type="PRINTS" id="PR00039">
    <property type="entry name" value="HTHLYSR"/>
</dbReference>
<evidence type="ECO:0000313" key="6">
    <source>
        <dbReference type="EMBL" id="MDQ4214551.1"/>
    </source>
</evidence>
<feature type="domain" description="HTH lysR-type" evidence="5">
    <location>
        <begin position="9"/>
        <end position="67"/>
    </location>
</feature>
<dbReference type="PANTHER" id="PTHR30346">
    <property type="entry name" value="TRANSCRIPTIONAL DUAL REGULATOR HCAR-RELATED"/>
    <property type="match status" value="1"/>
</dbReference>
<dbReference type="InterPro" id="IPR036388">
    <property type="entry name" value="WH-like_DNA-bd_sf"/>
</dbReference>